<evidence type="ECO:0000256" key="11">
    <source>
        <dbReference type="SAM" id="SignalP"/>
    </source>
</evidence>
<gene>
    <name evidence="12" type="ORF">CANARDRAFT_8030</name>
</gene>
<evidence type="ECO:0000256" key="10">
    <source>
        <dbReference type="SAM" id="Phobius"/>
    </source>
</evidence>
<comment type="subcellular location">
    <subcellularLocation>
        <location evidence="1">Endoplasmic reticulum membrane</location>
        <topology evidence="1">Single-pass type I membrane protein</topology>
    </subcellularLocation>
</comment>
<accession>A0A1E4SZF9</accession>
<protein>
    <recommendedName>
        <fullName evidence="3 9">Protein ROT1</fullName>
    </recommendedName>
</protein>
<evidence type="ECO:0000256" key="5">
    <source>
        <dbReference type="ARBA" id="ARBA00022729"/>
    </source>
</evidence>
<keyword evidence="6 9" id="KW-0256">Endoplasmic reticulum</keyword>
<keyword evidence="13" id="KW-1185">Reference proteome</keyword>
<keyword evidence="4 10" id="KW-0812">Transmembrane</keyword>
<comment type="function">
    <text evidence="9">Required for normal levels of the cell wall 1,6-beta-glucan. Involved in a protein folding machinery chaperoning proteins acting in various physiological processes including cell wall synthesis and lysis of autophagic bodies.</text>
</comment>
<dbReference type="EMBL" id="KV453854">
    <property type="protein sequence ID" value="ODV84893.1"/>
    <property type="molecule type" value="Genomic_DNA"/>
</dbReference>
<dbReference type="GO" id="GO:0006458">
    <property type="term" value="P:'de novo' protein folding"/>
    <property type="evidence" value="ECO:0007669"/>
    <property type="project" value="InterPro"/>
</dbReference>
<comment type="similarity">
    <text evidence="2 9">Belongs to the ROT1 family.</text>
</comment>
<sequence length="252" mass="28167">MVSLKTIILNCAILLTSVQADDDWNTLVGTWSSKSNAVFTGPDFYDPVDELLIEPALPGISYSFTEDGYWEEATYQITPSAKDHSCPVAALTFQHGTYEVNSTGSLILTPFKVDGRQLLSEPCEDDGVSTYSRYNQTEIFKKYQIYLDTYHGRYRLQLYESDGSLMQPLYLAYRPPQMLPTVTLNPTASDDASASGSSAASSSSANLSKKIKRGLENRYKTNAVKRQTIDYQFWWFTSLGVALFGCLLIFRG</sequence>
<dbReference type="PANTHER" id="PTHR28090">
    <property type="entry name" value="PROTEIN ROT1"/>
    <property type="match status" value="1"/>
</dbReference>
<feature type="signal peptide" evidence="11">
    <location>
        <begin position="1"/>
        <end position="20"/>
    </location>
</feature>
<feature type="chain" id="PRO_5009163034" description="Protein ROT1" evidence="11">
    <location>
        <begin position="21"/>
        <end position="252"/>
    </location>
</feature>
<evidence type="ECO:0000256" key="7">
    <source>
        <dbReference type="ARBA" id="ARBA00022989"/>
    </source>
</evidence>
<evidence type="ECO:0000256" key="9">
    <source>
        <dbReference type="PIRNR" id="PIRNR017290"/>
    </source>
</evidence>
<dbReference type="STRING" id="983967.A0A1E4SZF9"/>
<evidence type="ECO:0000256" key="6">
    <source>
        <dbReference type="ARBA" id="ARBA00022824"/>
    </source>
</evidence>
<dbReference type="Proteomes" id="UP000094801">
    <property type="component" value="Unassembled WGS sequence"/>
</dbReference>
<evidence type="ECO:0000256" key="2">
    <source>
        <dbReference type="ARBA" id="ARBA00007149"/>
    </source>
</evidence>
<reference evidence="13" key="1">
    <citation type="submission" date="2016-04" db="EMBL/GenBank/DDBJ databases">
        <title>Comparative genomics of biotechnologically important yeasts.</title>
        <authorList>
            <consortium name="DOE Joint Genome Institute"/>
            <person name="Riley R."/>
            <person name="Haridas S."/>
            <person name="Wolfe K.H."/>
            <person name="Lopes M.R."/>
            <person name="Hittinger C.T."/>
            <person name="Goker M."/>
            <person name="Salamov A."/>
            <person name="Wisecaver J."/>
            <person name="Long T.M."/>
            <person name="Aerts A.L."/>
            <person name="Barry K."/>
            <person name="Choi C."/>
            <person name="Clum A."/>
            <person name="Coughlan A.Y."/>
            <person name="Deshpande S."/>
            <person name="Douglass A.P."/>
            <person name="Hanson S.J."/>
            <person name="Klenk H.-P."/>
            <person name="Labutti K."/>
            <person name="Lapidus A."/>
            <person name="Lindquist E."/>
            <person name="Lipzen A."/>
            <person name="Meier-Kolthoff J.P."/>
            <person name="Ohm R.A."/>
            <person name="Otillar R.P."/>
            <person name="Pangilinan J."/>
            <person name="Peng Y."/>
            <person name="Rokas A."/>
            <person name="Rosa C.A."/>
            <person name="Scheuner C."/>
            <person name="Sibirny A.A."/>
            <person name="Slot J.C."/>
            <person name="Stielow J.B."/>
            <person name="Sun H."/>
            <person name="Kurtzman C.P."/>
            <person name="Blackwell M."/>
            <person name="Grigoriev I.V."/>
            <person name="Jeffries T.W."/>
        </authorList>
    </citation>
    <scope>NUCLEOTIDE SEQUENCE [LARGE SCALE GENOMIC DNA]</scope>
    <source>
        <strain evidence="13">NRRL YB-2248</strain>
    </source>
</reference>
<evidence type="ECO:0000313" key="13">
    <source>
        <dbReference type="Proteomes" id="UP000094801"/>
    </source>
</evidence>
<dbReference type="InterPro" id="IPR019623">
    <property type="entry name" value="Rot1"/>
</dbReference>
<evidence type="ECO:0000256" key="1">
    <source>
        <dbReference type="ARBA" id="ARBA00004115"/>
    </source>
</evidence>
<dbReference type="GO" id="GO:0005789">
    <property type="term" value="C:endoplasmic reticulum membrane"/>
    <property type="evidence" value="ECO:0007669"/>
    <property type="project" value="UniProtKB-SubCell"/>
</dbReference>
<dbReference type="Pfam" id="PF10681">
    <property type="entry name" value="Rot1"/>
    <property type="match status" value="1"/>
</dbReference>
<dbReference type="OrthoDB" id="5327821at2759"/>
<keyword evidence="8 9" id="KW-0472">Membrane</keyword>
<evidence type="ECO:0000256" key="4">
    <source>
        <dbReference type="ARBA" id="ARBA00022692"/>
    </source>
</evidence>
<name>A0A1E4SZF9_9ASCO</name>
<dbReference type="GO" id="GO:0007118">
    <property type="term" value="P:budding cell apical bud growth"/>
    <property type="evidence" value="ECO:0007669"/>
    <property type="project" value="TreeGrafter"/>
</dbReference>
<feature type="transmembrane region" description="Helical" evidence="10">
    <location>
        <begin position="233"/>
        <end position="250"/>
    </location>
</feature>
<dbReference type="PIRSF" id="PIRSF017290">
    <property type="entry name" value="ROT1_prd"/>
    <property type="match status" value="1"/>
</dbReference>
<organism evidence="12 13">
    <name type="scientific">[Candida] arabinofermentans NRRL YB-2248</name>
    <dbReference type="NCBI Taxonomy" id="983967"/>
    <lineage>
        <taxon>Eukaryota</taxon>
        <taxon>Fungi</taxon>
        <taxon>Dikarya</taxon>
        <taxon>Ascomycota</taxon>
        <taxon>Saccharomycotina</taxon>
        <taxon>Pichiomycetes</taxon>
        <taxon>Pichiales</taxon>
        <taxon>Pichiaceae</taxon>
        <taxon>Ogataea</taxon>
        <taxon>Ogataea/Candida clade</taxon>
    </lineage>
</organism>
<proteinExistence type="inferred from homology"/>
<keyword evidence="5 11" id="KW-0732">Signal</keyword>
<evidence type="ECO:0000256" key="3">
    <source>
        <dbReference type="ARBA" id="ARBA00017291"/>
    </source>
</evidence>
<dbReference type="GO" id="GO:0051082">
    <property type="term" value="F:unfolded protein binding"/>
    <property type="evidence" value="ECO:0007669"/>
    <property type="project" value="TreeGrafter"/>
</dbReference>
<dbReference type="PANTHER" id="PTHR28090:SF1">
    <property type="entry name" value="PROTEIN ROT1"/>
    <property type="match status" value="1"/>
</dbReference>
<keyword evidence="7 10" id="KW-1133">Transmembrane helix</keyword>
<dbReference type="AlphaFoldDB" id="A0A1E4SZF9"/>
<evidence type="ECO:0000256" key="8">
    <source>
        <dbReference type="ARBA" id="ARBA00023136"/>
    </source>
</evidence>
<evidence type="ECO:0000313" key="12">
    <source>
        <dbReference type="EMBL" id="ODV84893.1"/>
    </source>
</evidence>